<dbReference type="SUPFAM" id="SSF56349">
    <property type="entry name" value="DNA breaking-rejoining enzymes"/>
    <property type="match status" value="1"/>
</dbReference>
<dbReference type="GO" id="GO:0015074">
    <property type="term" value="P:DNA integration"/>
    <property type="evidence" value="ECO:0007669"/>
    <property type="project" value="InterPro"/>
</dbReference>
<evidence type="ECO:0000259" key="2">
    <source>
        <dbReference type="Pfam" id="PF00589"/>
    </source>
</evidence>
<name>A0A377F501_ECOLX</name>
<organism evidence="3 4">
    <name type="scientific">Escherichia coli</name>
    <dbReference type="NCBI Taxonomy" id="562"/>
    <lineage>
        <taxon>Bacteria</taxon>
        <taxon>Pseudomonadati</taxon>
        <taxon>Pseudomonadota</taxon>
        <taxon>Gammaproteobacteria</taxon>
        <taxon>Enterobacterales</taxon>
        <taxon>Enterobacteriaceae</taxon>
        <taxon>Escherichia</taxon>
    </lineage>
</organism>
<feature type="domain" description="Tyr recombinase" evidence="2">
    <location>
        <begin position="8"/>
        <end position="60"/>
    </location>
</feature>
<protein>
    <submittedName>
        <fullName evidence="3">Site-specific recombinase XerD</fullName>
    </submittedName>
</protein>
<dbReference type="Gene3D" id="1.10.443.10">
    <property type="entry name" value="Intergrase catalytic core"/>
    <property type="match status" value="1"/>
</dbReference>
<dbReference type="GO" id="GO:0006310">
    <property type="term" value="P:DNA recombination"/>
    <property type="evidence" value="ECO:0007669"/>
    <property type="project" value="UniProtKB-KW"/>
</dbReference>
<accession>A0A377F501</accession>
<dbReference type="EMBL" id="UGET01000005">
    <property type="protein sequence ID" value="STN25086.1"/>
    <property type="molecule type" value="Genomic_DNA"/>
</dbReference>
<proteinExistence type="predicted"/>
<dbReference type="AlphaFoldDB" id="A0A377F501"/>
<keyword evidence="1" id="KW-0233">DNA recombination</keyword>
<dbReference type="InterPro" id="IPR013762">
    <property type="entry name" value="Integrase-like_cat_sf"/>
</dbReference>
<evidence type="ECO:0000313" key="3">
    <source>
        <dbReference type="EMBL" id="STN25086.1"/>
    </source>
</evidence>
<gene>
    <name evidence="3" type="ORF">NCTC13148_05484</name>
</gene>
<dbReference type="Proteomes" id="UP000254255">
    <property type="component" value="Unassembled WGS sequence"/>
</dbReference>
<dbReference type="GO" id="GO:0003677">
    <property type="term" value="F:DNA binding"/>
    <property type="evidence" value="ECO:0007669"/>
    <property type="project" value="InterPro"/>
</dbReference>
<sequence>MLHGLSLKTSAGENIKVTSHLLRHSFATEMRTLNTPLDVLAQLMKQKDVNVTEYYARHTPSQLIELQQQSSHNAMIIPRVIYALKMRYLSNLQKPWVKLVH</sequence>
<evidence type="ECO:0000313" key="4">
    <source>
        <dbReference type="Proteomes" id="UP000254255"/>
    </source>
</evidence>
<evidence type="ECO:0000256" key="1">
    <source>
        <dbReference type="ARBA" id="ARBA00023172"/>
    </source>
</evidence>
<dbReference type="InterPro" id="IPR011010">
    <property type="entry name" value="DNA_brk_join_enz"/>
</dbReference>
<reference evidence="3 4" key="1">
    <citation type="submission" date="2018-06" db="EMBL/GenBank/DDBJ databases">
        <authorList>
            <consortium name="Pathogen Informatics"/>
            <person name="Doyle S."/>
        </authorList>
    </citation>
    <scope>NUCLEOTIDE SEQUENCE [LARGE SCALE GENOMIC DNA]</scope>
    <source>
        <strain evidence="3 4">NCTC13148</strain>
    </source>
</reference>
<dbReference type="InterPro" id="IPR002104">
    <property type="entry name" value="Integrase_catalytic"/>
</dbReference>
<dbReference type="Pfam" id="PF00589">
    <property type="entry name" value="Phage_integrase"/>
    <property type="match status" value="1"/>
</dbReference>